<dbReference type="EMBL" id="LSRQ01006109">
    <property type="protein sequence ID" value="OAY66572.1"/>
    <property type="molecule type" value="Genomic_DNA"/>
</dbReference>
<reference evidence="1 2" key="1">
    <citation type="journal article" date="2016" name="DNA Res.">
        <title>The draft genome of MD-2 pineapple using hybrid error correction of long reads.</title>
        <authorList>
            <person name="Redwan R.M."/>
            <person name="Saidin A."/>
            <person name="Kumar S.V."/>
        </authorList>
    </citation>
    <scope>NUCLEOTIDE SEQUENCE [LARGE SCALE GENOMIC DNA]</scope>
    <source>
        <strain evidence="2">cv. MD2</strain>
        <tissue evidence="1">Leaf</tissue>
    </source>
</reference>
<dbReference type="AlphaFoldDB" id="A0A199UP30"/>
<evidence type="ECO:0000313" key="2">
    <source>
        <dbReference type="Proteomes" id="UP000092600"/>
    </source>
</evidence>
<organism evidence="1 2">
    <name type="scientific">Ananas comosus</name>
    <name type="common">Pineapple</name>
    <name type="synonym">Ananas ananas</name>
    <dbReference type="NCBI Taxonomy" id="4615"/>
    <lineage>
        <taxon>Eukaryota</taxon>
        <taxon>Viridiplantae</taxon>
        <taxon>Streptophyta</taxon>
        <taxon>Embryophyta</taxon>
        <taxon>Tracheophyta</taxon>
        <taxon>Spermatophyta</taxon>
        <taxon>Magnoliopsida</taxon>
        <taxon>Liliopsida</taxon>
        <taxon>Poales</taxon>
        <taxon>Bromeliaceae</taxon>
        <taxon>Bromelioideae</taxon>
        <taxon>Ananas</taxon>
    </lineage>
</organism>
<protein>
    <submittedName>
        <fullName evidence="1">Uncharacterized protein</fullName>
    </submittedName>
</protein>
<evidence type="ECO:0000313" key="1">
    <source>
        <dbReference type="EMBL" id="OAY66572.1"/>
    </source>
</evidence>
<gene>
    <name evidence="1" type="ORF">ACMD2_21066</name>
</gene>
<dbReference type="Proteomes" id="UP000092600">
    <property type="component" value="Unassembled WGS sequence"/>
</dbReference>
<sequence length="93" mass="10681">MDPDKDWGSLTVAKGHLIRARVRVWVGTIWSCGLGCSRVAWRWGEHIGSVNLGISRDKRNREIKISFRGELLCAHLTRLNHDTRRQAQSEVEM</sequence>
<name>A0A199UP30_ANACO</name>
<proteinExistence type="predicted"/>
<accession>A0A199UP30</accession>
<comment type="caution">
    <text evidence="1">The sequence shown here is derived from an EMBL/GenBank/DDBJ whole genome shotgun (WGS) entry which is preliminary data.</text>
</comment>